<dbReference type="Proteomes" id="UP001597124">
    <property type="component" value="Unassembled WGS sequence"/>
</dbReference>
<accession>A0ABW3C3E5</accession>
<gene>
    <name evidence="1" type="ORF">ACFQ00_10430</name>
</gene>
<dbReference type="EMBL" id="JBHTIK010000005">
    <property type="protein sequence ID" value="MFD0848738.1"/>
    <property type="molecule type" value="Genomic_DNA"/>
</dbReference>
<dbReference type="RefSeq" id="WP_381490022.1">
    <property type="nucleotide sequence ID" value="NZ_JBHTIK010000005.1"/>
</dbReference>
<reference evidence="2" key="1">
    <citation type="journal article" date="2019" name="Int. J. Syst. Evol. Microbiol.">
        <title>The Global Catalogue of Microorganisms (GCM) 10K type strain sequencing project: providing services to taxonomists for standard genome sequencing and annotation.</title>
        <authorList>
            <consortium name="The Broad Institute Genomics Platform"/>
            <consortium name="The Broad Institute Genome Sequencing Center for Infectious Disease"/>
            <person name="Wu L."/>
            <person name="Ma J."/>
        </authorList>
    </citation>
    <scope>NUCLEOTIDE SEQUENCE [LARGE SCALE GENOMIC DNA]</scope>
    <source>
        <strain evidence="2">CCUG 52537</strain>
    </source>
</reference>
<evidence type="ECO:0000313" key="2">
    <source>
        <dbReference type="Proteomes" id="UP001597124"/>
    </source>
</evidence>
<organism evidence="1 2">
    <name type="scientific">Sphingosinicella xenopeptidilytica</name>
    <dbReference type="NCBI Taxonomy" id="364098"/>
    <lineage>
        <taxon>Bacteria</taxon>
        <taxon>Pseudomonadati</taxon>
        <taxon>Pseudomonadota</taxon>
        <taxon>Alphaproteobacteria</taxon>
        <taxon>Sphingomonadales</taxon>
        <taxon>Sphingosinicellaceae</taxon>
        <taxon>Sphingosinicella</taxon>
    </lineage>
</organism>
<proteinExistence type="predicted"/>
<name>A0ABW3C3E5_SPHXN</name>
<protein>
    <submittedName>
        <fullName evidence="1">Uncharacterized protein</fullName>
    </submittedName>
</protein>
<sequence length="75" mass="7949">MVGISGSTARRRCFTTAFWIGVAQGGHLDGVGAPVRLQMETPDTTDADEADAETVRVAAQKFTLASIPIERGVLM</sequence>
<comment type="caution">
    <text evidence="1">The sequence shown here is derived from an EMBL/GenBank/DDBJ whole genome shotgun (WGS) entry which is preliminary data.</text>
</comment>
<keyword evidence="2" id="KW-1185">Reference proteome</keyword>
<evidence type="ECO:0000313" key="1">
    <source>
        <dbReference type="EMBL" id="MFD0848738.1"/>
    </source>
</evidence>